<dbReference type="RefSeq" id="WP_025862798.1">
    <property type="nucleotide sequence ID" value="NZ_BLAX01000001.1"/>
</dbReference>
<proteinExistence type="predicted"/>
<dbReference type="GO" id="GO:0051301">
    <property type="term" value="P:cell division"/>
    <property type="evidence" value="ECO:0007669"/>
    <property type="project" value="UniProtKB-KW"/>
</dbReference>
<dbReference type="Pfam" id="PF05036">
    <property type="entry name" value="SPOR"/>
    <property type="match status" value="1"/>
</dbReference>
<dbReference type="EMBL" id="BLAX01000001">
    <property type="protein sequence ID" value="GET32923.1"/>
    <property type="molecule type" value="Genomic_DNA"/>
</dbReference>
<dbReference type="InterPro" id="IPR036680">
    <property type="entry name" value="SPOR-like_sf"/>
</dbReference>
<dbReference type="OrthoDB" id="653949at2"/>
<evidence type="ECO:0000259" key="1">
    <source>
        <dbReference type="PROSITE" id="PS51724"/>
    </source>
</evidence>
<dbReference type="Proteomes" id="UP000391834">
    <property type="component" value="Unassembled WGS sequence"/>
</dbReference>
<comment type="caution">
    <text evidence="2">The sequence shown here is derived from an EMBL/GenBank/DDBJ whole genome shotgun (WGS) entry which is preliminary data.</text>
</comment>
<dbReference type="SUPFAM" id="SSF110997">
    <property type="entry name" value="Sporulation related repeat"/>
    <property type="match status" value="1"/>
</dbReference>
<feature type="domain" description="SPOR" evidence="1">
    <location>
        <begin position="265"/>
        <end position="341"/>
    </location>
</feature>
<dbReference type="InterPro" id="IPR041268">
    <property type="entry name" value="HU-CCDC81_bac_2"/>
</dbReference>
<sequence length="342" mass="38231">MLKRKMDISIYLIELVRIHDCVIVPELGGFISNYQPAGIDYNRNTFAPPRKEIVFNSKLTGNDGLLVNHISESEGVGYLEARQIIAEFVDEAWSKLENGEKLEFSYIGSLHYDRHEKLIFEPELTENLLIDSYGMGDFHFPKIERTDLVRATSRFEDKEAVRVVFNSRTAKKLLIGVPLMLALTLIPLSKHMQRGDVPTGDQASTTSSVLSVIDSTPADTFVAADKIPAESVPVESKVQSNTDEALADNQAVSEPIVKVDKPSSNADASLFYLVGGSFKSKVNAKKYQDELVRQGYDSQIFNLDNGFYRVTIQSYNDRDQAMAVLDNLTKANPKSGIWLLEE</sequence>
<dbReference type="InterPro" id="IPR040495">
    <property type="entry name" value="HU-CCDC81_bac_1"/>
</dbReference>
<keyword evidence="2" id="KW-0131">Cell cycle</keyword>
<dbReference type="Pfam" id="PF18175">
    <property type="entry name" value="HU-CCDC81_bac_2"/>
    <property type="match status" value="1"/>
</dbReference>
<dbReference type="Pfam" id="PF18174">
    <property type="entry name" value="HU-CCDC81_bac_1"/>
    <property type="match status" value="1"/>
</dbReference>
<reference evidence="2 3" key="1">
    <citation type="submission" date="2019-10" db="EMBL/GenBank/DDBJ databases">
        <title>Prolixibacter strains distinguished by the presence of nitrate reductase genes were adept at nitrate-dependent anaerobic corrosion of metallic iron and carbon steel.</title>
        <authorList>
            <person name="Iino T."/>
            <person name="Shono N."/>
            <person name="Ito K."/>
            <person name="Nakamura R."/>
            <person name="Sueoka K."/>
            <person name="Harayama S."/>
            <person name="Ohkuma M."/>
        </authorList>
    </citation>
    <scope>NUCLEOTIDE SEQUENCE [LARGE SCALE GENOMIC DNA]</scope>
    <source>
        <strain evidence="2 3">JCM 13498</strain>
    </source>
</reference>
<dbReference type="InterPro" id="IPR007730">
    <property type="entry name" value="SPOR-like_dom"/>
</dbReference>
<gene>
    <name evidence="2" type="ORF">PbJCM13498_17860</name>
</gene>
<evidence type="ECO:0000313" key="2">
    <source>
        <dbReference type="EMBL" id="GET32923.1"/>
    </source>
</evidence>
<dbReference type="AlphaFoldDB" id="A0A5M4AZ98"/>
<keyword evidence="2" id="KW-0132">Cell division</keyword>
<keyword evidence="3" id="KW-1185">Reference proteome</keyword>
<accession>A0A5M4AZ98</accession>
<dbReference type="GO" id="GO:0042834">
    <property type="term" value="F:peptidoglycan binding"/>
    <property type="evidence" value="ECO:0007669"/>
    <property type="project" value="InterPro"/>
</dbReference>
<protein>
    <submittedName>
        <fullName evidence="2">Cell division protein</fullName>
    </submittedName>
</protein>
<dbReference type="PROSITE" id="PS51724">
    <property type="entry name" value="SPOR"/>
    <property type="match status" value="1"/>
</dbReference>
<dbReference type="Gene3D" id="3.30.70.1070">
    <property type="entry name" value="Sporulation related repeat"/>
    <property type="match status" value="1"/>
</dbReference>
<evidence type="ECO:0000313" key="3">
    <source>
        <dbReference type="Proteomes" id="UP000391834"/>
    </source>
</evidence>
<organism evidence="2 3">
    <name type="scientific">Prolixibacter bellariivorans</name>
    <dbReference type="NCBI Taxonomy" id="314319"/>
    <lineage>
        <taxon>Bacteria</taxon>
        <taxon>Pseudomonadati</taxon>
        <taxon>Bacteroidota</taxon>
        <taxon>Bacteroidia</taxon>
        <taxon>Marinilabiliales</taxon>
        <taxon>Prolixibacteraceae</taxon>
        <taxon>Prolixibacter</taxon>
    </lineage>
</organism>
<name>A0A5M4AZ98_9BACT</name>